<evidence type="ECO:0000259" key="1">
    <source>
        <dbReference type="Pfam" id="PF13480"/>
    </source>
</evidence>
<dbReference type="InterPro" id="IPR016181">
    <property type="entry name" value="Acyl_CoA_acyltransferase"/>
</dbReference>
<comment type="caution">
    <text evidence="2">The sequence shown here is derived from an EMBL/GenBank/DDBJ whole genome shotgun (WGS) entry which is preliminary data.</text>
</comment>
<dbReference type="Pfam" id="PF13480">
    <property type="entry name" value="Acetyltransf_6"/>
    <property type="match status" value="1"/>
</dbReference>
<dbReference type="Gene3D" id="3.40.630.30">
    <property type="match status" value="1"/>
</dbReference>
<feature type="domain" description="BioF2-like acetyltransferase" evidence="1">
    <location>
        <begin position="156"/>
        <end position="290"/>
    </location>
</feature>
<name>A0A0S8FQ85_UNCW3</name>
<dbReference type="STRING" id="1703779.AMJ83_09530"/>
<dbReference type="EMBL" id="LJUJ01000024">
    <property type="protein sequence ID" value="KPK62839.1"/>
    <property type="molecule type" value="Genomic_DNA"/>
</dbReference>
<gene>
    <name evidence="2" type="ORF">AMJ83_09530</name>
</gene>
<reference evidence="2 3" key="1">
    <citation type="journal article" date="2015" name="Microbiome">
        <title>Genomic resolution of linkages in carbon, nitrogen, and sulfur cycling among widespread estuary sediment bacteria.</title>
        <authorList>
            <person name="Baker B.J."/>
            <person name="Lazar C.S."/>
            <person name="Teske A.P."/>
            <person name="Dick G.J."/>
        </authorList>
    </citation>
    <scope>NUCLEOTIDE SEQUENCE [LARGE SCALE GENOMIC DNA]</scope>
    <source>
        <strain evidence="2">SM23_42</strain>
    </source>
</reference>
<accession>A0A0S8FQ85</accession>
<sequence length="305" mass="35246">MRIEQLSSTKDAWAELWNKALTPIPFTSFEWYDALAQNFLKSDPHVMVFCENDTIRGILPAFISGETIRLLGDERVTDLNDMIYASGYEEMIVEHLAGYITRNNLGVDFYPLEIDGPLVSGLSNRIPELTVQKKDCCPLLRLPGSWKEYLASLDAKSRHELRRKLKKVNGVVIEDVQPTETKRLFDLMALSDRNKREFLEPETMGFFTELVDAFHKRGWLRLRAAVMGNRIIGMILAFKFRGRVYLFNMGFDPAFRSLSPGIVTIGLDINSAIEEDCQYYDFLRGDEDYKYRLGAKERYTVRLKR</sequence>
<evidence type="ECO:0000313" key="3">
    <source>
        <dbReference type="Proteomes" id="UP000051373"/>
    </source>
</evidence>
<dbReference type="AlphaFoldDB" id="A0A0S8FQ85"/>
<proteinExistence type="predicted"/>
<organism evidence="2 3">
    <name type="scientific">candidate division WOR_3 bacterium SM23_42</name>
    <dbReference type="NCBI Taxonomy" id="1703779"/>
    <lineage>
        <taxon>Bacteria</taxon>
        <taxon>Bacteria division WOR-3</taxon>
    </lineage>
</organism>
<protein>
    <recommendedName>
        <fullName evidence="1">BioF2-like acetyltransferase domain-containing protein</fullName>
    </recommendedName>
</protein>
<evidence type="ECO:0000313" key="2">
    <source>
        <dbReference type="EMBL" id="KPK62839.1"/>
    </source>
</evidence>
<dbReference type="InterPro" id="IPR038740">
    <property type="entry name" value="BioF2-like_GNAT_dom"/>
</dbReference>
<dbReference type="Proteomes" id="UP000051373">
    <property type="component" value="Unassembled WGS sequence"/>
</dbReference>
<dbReference type="SUPFAM" id="SSF55729">
    <property type="entry name" value="Acyl-CoA N-acyltransferases (Nat)"/>
    <property type="match status" value="1"/>
</dbReference>